<keyword evidence="4 5" id="KW-0472">Membrane</keyword>
<keyword evidence="3 5" id="KW-1133">Transmembrane helix</keyword>
<proteinExistence type="predicted"/>
<keyword evidence="2 5" id="KW-0812">Transmembrane</keyword>
<dbReference type="RefSeq" id="WP_276330690.1">
    <property type="nucleotide sequence ID" value="NZ_JACHVT010000001.1"/>
</dbReference>
<dbReference type="Proteomes" id="UP000278440">
    <property type="component" value="Unassembled WGS sequence"/>
</dbReference>
<evidence type="ECO:0000313" key="9">
    <source>
        <dbReference type="Proteomes" id="UP000590811"/>
    </source>
</evidence>
<dbReference type="EMBL" id="RBXT01000001">
    <property type="protein sequence ID" value="RKT77557.1"/>
    <property type="molecule type" value="Genomic_DNA"/>
</dbReference>
<evidence type="ECO:0000256" key="3">
    <source>
        <dbReference type="ARBA" id="ARBA00022989"/>
    </source>
</evidence>
<evidence type="ECO:0000256" key="2">
    <source>
        <dbReference type="ARBA" id="ARBA00022692"/>
    </source>
</evidence>
<dbReference type="GO" id="GO:0016020">
    <property type="term" value="C:membrane"/>
    <property type="evidence" value="ECO:0007669"/>
    <property type="project" value="UniProtKB-SubCell"/>
</dbReference>
<evidence type="ECO:0000313" key="8">
    <source>
        <dbReference type="Proteomes" id="UP000278440"/>
    </source>
</evidence>
<protein>
    <submittedName>
        <fullName evidence="7">Putative membrane protein</fullName>
    </submittedName>
</protein>
<evidence type="ECO:0000256" key="1">
    <source>
        <dbReference type="ARBA" id="ARBA00004141"/>
    </source>
</evidence>
<gene>
    <name evidence="7" type="ORF">DFJ68_0980</name>
    <name evidence="6" type="ORF">FHW14_000324</name>
</gene>
<name>A0A495XTN5_9MICO</name>
<organism evidence="7 8">
    <name type="scientific">Terracoccus luteus</name>
    <dbReference type="NCBI Taxonomy" id="53356"/>
    <lineage>
        <taxon>Bacteria</taxon>
        <taxon>Bacillati</taxon>
        <taxon>Actinomycetota</taxon>
        <taxon>Actinomycetes</taxon>
        <taxon>Micrococcales</taxon>
        <taxon>Intrasporangiaceae</taxon>
        <taxon>Terracoccus</taxon>
    </lineage>
</organism>
<comment type="caution">
    <text evidence="7">The sequence shown here is derived from an EMBL/GenBank/DDBJ whole genome shotgun (WGS) entry which is preliminary data.</text>
</comment>
<dbReference type="PANTHER" id="PTHR36974">
    <property type="entry name" value="MEMBRANE PROTEIN-RELATED"/>
    <property type="match status" value="1"/>
</dbReference>
<evidence type="ECO:0000256" key="5">
    <source>
        <dbReference type="SAM" id="Phobius"/>
    </source>
</evidence>
<dbReference type="EMBL" id="JACHVT010000001">
    <property type="protein sequence ID" value="MBB2985184.1"/>
    <property type="molecule type" value="Genomic_DNA"/>
</dbReference>
<evidence type="ECO:0000256" key="4">
    <source>
        <dbReference type="ARBA" id="ARBA00023136"/>
    </source>
</evidence>
<evidence type="ECO:0000313" key="7">
    <source>
        <dbReference type="EMBL" id="RKT77557.1"/>
    </source>
</evidence>
<comment type="subcellular location">
    <subcellularLocation>
        <location evidence="1">Membrane</location>
        <topology evidence="1">Multi-pass membrane protein</topology>
    </subcellularLocation>
</comment>
<feature type="transmembrane region" description="Helical" evidence="5">
    <location>
        <begin position="51"/>
        <end position="69"/>
    </location>
</feature>
<evidence type="ECO:0000313" key="6">
    <source>
        <dbReference type="EMBL" id="MBB2985184.1"/>
    </source>
</evidence>
<dbReference type="PANTHER" id="PTHR36974:SF1">
    <property type="entry name" value="DOXX FAMILY MEMBRANE PROTEIN"/>
    <property type="match status" value="1"/>
</dbReference>
<dbReference type="Pfam" id="PF13564">
    <property type="entry name" value="DoxX_2"/>
    <property type="match status" value="1"/>
</dbReference>
<feature type="transmembrane region" description="Helical" evidence="5">
    <location>
        <begin position="75"/>
        <end position="92"/>
    </location>
</feature>
<keyword evidence="8" id="KW-1185">Reference proteome</keyword>
<dbReference type="InterPro" id="IPR032808">
    <property type="entry name" value="DoxX"/>
</dbReference>
<dbReference type="Proteomes" id="UP000590811">
    <property type="component" value="Unassembled WGS sequence"/>
</dbReference>
<accession>A0A495XTN5</accession>
<dbReference type="AlphaFoldDB" id="A0A495XTN5"/>
<reference evidence="7 8" key="1">
    <citation type="submission" date="2018-10" db="EMBL/GenBank/DDBJ databases">
        <title>Sequencing the genomes of 1000 actinobacteria strains.</title>
        <authorList>
            <person name="Klenk H.-P."/>
        </authorList>
    </citation>
    <scope>NUCLEOTIDE SEQUENCE [LARGE SCALE GENOMIC DNA]</scope>
    <source>
        <strain evidence="7 8">DSM 44267</strain>
    </source>
</reference>
<sequence length="147" mass="15700">MSARASDAGWRGLDRGARGLVTAFAVSGVMHFVRPAPFEAMVPRALPRRRALVHLSGAAELACAAGLLVPQTRRVAGIAAAAVLVGVFPANVEMTRQAARRLQRHPQDNAARGFLAATVVRLPLQWSLVRVALRAAGVTGRRRPGRR</sequence>
<reference evidence="6 9" key="2">
    <citation type="submission" date="2020-08" db="EMBL/GenBank/DDBJ databases">
        <title>Genomic Encyclopedia of Type Strains, Phase IV (KMG-V): Genome sequencing to study the core and pangenomes of soil and plant-associated prokaryotes.</title>
        <authorList>
            <person name="Whitman W."/>
        </authorList>
    </citation>
    <scope>NUCLEOTIDE SEQUENCE [LARGE SCALE GENOMIC DNA]</scope>
    <source>
        <strain evidence="6 9">B3ACCR2</strain>
    </source>
</reference>